<accession>K5D886</accession>
<sequence length="55" mass="6207">MCGLPVTWIAGSTPKTSLGGCDQIAERTDFLFRQHVCNNSAFWAQWFQPLYVSIN</sequence>
<evidence type="ECO:0000313" key="1">
    <source>
        <dbReference type="EMBL" id="EKK02957.1"/>
    </source>
</evidence>
<evidence type="ECO:0000313" key="2">
    <source>
        <dbReference type="Proteomes" id="UP000007993"/>
    </source>
</evidence>
<dbReference type="PATRIC" id="fig|993517.3.peg.1793"/>
<gene>
    <name evidence="1" type="ORF">RBSH_01649</name>
</gene>
<dbReference type="EMBL" id="AMCW01000040">
    <property type="protein sequence ID" value="EKK02957.1"/>
    <property type="molecule type" value="Genomic_DNA"/>
</dbReference>
<dbReference type="Proteomes" id="UP000007993">
    <property type="component" value="Unassembled WGS sequence"/>
</dbReference>
<dbReference type="AlphaFoldDB" id="K5D886"/>
<reference evidence="1 2" key="1">
    <citation type="journal article" date="2013" name="Mar. Genomics">
        <title>Expression of sulfatases in Rhodopirellula baltica and the diversity of sulfatases in the genus Rhodopirellula.</title>
        <authorList>
            <person name="Wegner C.E."/>
            <person name="Richter-Heitmann T."/>
            <person name="Klindworth A."/>
            <person name="Klockow C."/>
            <person name="Richter M."/>
            <person name="Achstetter T."/>
            <person name="Glockner F.O."/>
            <person name="Harder J."/>
        </authorList>
    </citation>
    <scope>NUCLEOTIDE SEQUENCE [LARGE SCALE GENOMIC DNA]</scope>
    <source>
        <strain evidence="1 2">SH28</strain>
    </source>
</reference>
<comment type="caution">
    <text evidence="1">The sequence shown here is derived from an EMBL/GenBank/DDBJ whole genome shotgun (WGS) entry which is preliminary data.</text>
</comment>
<proteinExistence type="predicted"/>
<name>K5D886_RHOBT</name>
<organism evidence="1 2">
    <name type="scientific">Rhodopirellula baltica SH28</name>
    <dbReference type="NCBI Taxonomy" id="993517"/>
    <lineage>
        <taxon>Bacteria</taxon>
        <taxon>Pseudomonadati</taxon>
        <taxon>Planctomycetota</taxon>
        <taxon>Planctomycetia</taxon>
        <taxon>Pirellulales</taxon>
        <taxon>Pirellulaceae</taxon>
        <taxon>Rhodopirellula</taxon>
    </lineage>
</organism>
<protein>
    <submittedName>
        <fullName evidence="1">Uncharacterized protein</fullName>
    </submittedName>
</protein>